<keyword evidence="2" id="KW-1185">Reference proteome</keyword>
<dbReference type="EMBL" id="JAGGDJ010000009">
    <property type="protein sequence ID" value="MBO7745321.1"/>
    <property type="molecule type" value="Genomic_DNA"/>
</dbReference>
<dbReference type="Pfam" id="PF05721">
    <property type="entry name" value="PhyH"/>
    <property type="match status" value="1"/>
</dbReference>
<dbReference type="Proteomes" id="UP000670947">
    <property type="component" value="Unassembled WGS sequence"/>
</dbReference>
<reference evidence="1 2" key="1">
    <citation type="submission" date="2021-03" db="EMBL/GenBank/DDBJ databases">
        <title>Paenibacillus artemisicola MWE-103 whole genome sequence.</title>
        <authorList>
            <person name="Ham Y.J."/>
        </authorList>
    </citation>
    <scope>NUCLEOTIDE SEQUENCE [LARGE SCALE GENOMIC DNA]</scope>
    <source>
        <strain evidence="1 2">MWE-103</strain>
    </source>
</reference>
<proteinExistence type="predicted"/>
<keyword evidence="1" id="KW-0223">Dioxygenase</keyword>
<gene>
    <name evidence="1" type="ORF">I8J29_14005</name>
</gene>
<protein>
    <submittedName>
        <fullName evidence="1">Phytanoyl-CoA dioxygenase family protein</fullName>
    </submittedName>
</protein>
<dbReference type="PANTHER" id="PTHR20883">
    <property type="entry name" value="PHYTANOYL-COA DIOXYGENASE DOMAIN CONTAINING 1"/>
    <property type="match status" value="1"/>
</dbReference>
<accession>A0ABS3WAH1</accession>
<dbReference type="InterPro" id="IPR008775">
    <property type="entry name" value="Phytyl_CoA_dOase-like"/>
</dbReference>
<dbReference type="GO" id="GO:0051213">
    <property type="term" value="F:dioxygenase activity"/>
    <property type="evidence" value="ECO:0007669"/>
    <property type="project" value="UniProtKB-KW"/>
</dbReference>
<comment type="caution">
    <text evidence="1">The sequence shown here is derived from an EMBL/GenBank/DDBJ whole genome shotgun (WGS) entry which is preliminary data.</text>
</comment>
<dbReference type="SUPFAM" id="SSF51197">
    <property type="entry name" value="Clavaminate synthase-like"/>
    <property type="match status" value="1"/>
</dbReference>
<evidence type="ECO:0000313" key="2">
    <source>
        <dbReference type="Proteomes" id="UP000670947"/>
    </source>
</evidence>
<keyword evidence="1" id="KW-0560">Oxidoreductase</keyword>
<organism evidence="1 2">
    <name type="scientific">Paenibacillus artemisiicola</name>
    <dbReference type="NCBI Taxonomy" id="1172618"/>
    <lineage>
        <taxon>Bacteria</taxon>
        <taxon>Bacillati</taxon>
        <taxon>Bacillota</taxon>
        <taxon>Bacilli</taxon>
        <taxon>Bacillales</taxon>
        <taxon>Paenibacillaceae</taxon>
        <taxon>Paenibacillus</taxon>
    </lineage>
</organism>
<sequence>MRLTQAQIDYFETFGLLKFPQLMVDRLDWIVGEFAKTFPGTNKHDGTKRTCVVPFIDQRMSVLLDDPRILAIGRSLLGDDFNYMGSDGNYYTGDTGWHRDGYHEKYRHLKIAFYLDRLDGGSGALRVIPGSHRLRDNYAGDLTARMRNPRASWEIEGADVPAVVLDVVPGDLLVFDHNTFHSSWNGSANRRMFTINLCQRYAEEDLQELRDYIGTAARFWIDRAYSETMMRTATPERLVHLEQVMANDGHLAALSAKARLEMAEPARG</sequence>
<dbReference type="PANTHER" id="PTHR20883:SF46">
    <property type="entry name" value="PHYTANOYL-COA HYDROXYLASE"/>
    <property type="match status" value="1"/>
</dbReference>
<dbReference type="Gene3D" id="2.60.120.620">
    <property type="entry name" value="q2cbj1_9rhob like domain"/>
    <property type="match status" value="1"/>
</dbReference>
<evidence type="ECO:0000313" key="1">
    <source>
        <dbReference type="EMBL" id="MBO7745321.1"/>
    </source>
</evidence>
<dbReference type="RefSeq" id="WP_208848198.1">
    <property type="nucleotide sequence ID" value="NZ_JAGGDJ010000009.1"/>
</dbReference>
<name>A0ABS3WAH1_9BACL</name>